<feature type="transmembrane region" description="Helical" evidence="6">
    <location>
        <begin position="230"/>
        <end position="252"/>
    </location>
</feature>
<dbReference type="CDD" id="cd17380">
    <property type="entry name" value="MFS_SLC17A9_like"/>
    <property type="match status" value="1"/>
</dbReference>
<comment type="similarity">
    <text evidence="5">Belongs to the major facilitator superfamily. Phthalate permease family.</text>
</comment>
<accession>A0A4S3KB46</accession>
<dbReference type="RefSeq" id="WP_162851149.1">
    <property type="nucleotide sequence ID" value="NZ_MWIN01000001.1"/>
</dbReference>
<reference evidence="8 9" key="1">
    <citation type="submission" date="2019-03" db="EMBL/GenBank/DDBJ databases">
        <title>Genomic Encyclopedia of Type Strains, Phase IV (KMG-IV): sequencing the most valuable type-strain genomes for metagenomic binning, comparative biology and taxonomic classification.</title>
        <authorList>
            <person name="Goeker M."/>
        </authorList>
    </citation>
    <scope>NUCLEOTIDE SEQUENCE [LARGE SCALE GENOMIC DNA]</scope>
    <source>
        <strain evidence="8 9">DSM 26377</strain>
    </source>
</reference>
<proteinExistence type="inferred from homology"/>
<dbReference type="PANTHER" id="PTHR11662">
    <property type="entry name" value="SOLUTE CARRIER FAMILY 17"/>
    <property type="match status" value="1"/>
</dbReference>
<evidence type="ECO:0000256" key="5">
    <source>
        <dbReference type="ARBA" id="ARBA00038514"/>
    </source>
</evidence>
<dbReference type="SUPFAM" id="SSF103473">
    <property type="entry name" value="MFS general substrate transporter"/>
    <property type="match status" value="1"/>
</dbReference>
<comment type="caution">
    <text evidence="8">The sequence shown here is derived from an EMBL/GenBank/DDBJ whole genome shotgun (WGS) entry which is preliminary data.</text>
</comment>
<dbReference type="PROSITE" id="PS50850">
    <property type="entry name" value="MFS"/>
    <property type="match status" value="1"/>
</dbReference>
<evidence type="ECO:0000256" key="2">
    <source>
        <dbReference type="ARBA" id="ARBA00022692"/>
    </source>
</evidence>
<dbReference type="AlphaFoldDB" id="A0A4S3KB46"/>
<evidence type="ECO:0000256" key="3">
    <source>
        <dbReference type="ARBA" id="ARBA00022989"/>
    </source>
</evidence>
<feature type="transmembrane region" description="Helical" evidence="6">
    <location>
        <begin position="77"/>
        <end position="99"/>
    </location>
</feature>
<feature type="transmembrane region" description="Helical" evidence="6">
    <location>
        <begin position="272"/>
        <end position="293"/>
    </location>
</feature>
<dbReference type="InterPro" id="IPR044777">
    <property type="entry name" value="SLC17A9-like"/>
</dbReference>
<dbReference type="Gene3D" id="1.20.1250.20">
    <property type="entry name" value="MFS general substrate transporter like domains"/>
    <property type="match status" value="2"/>
</dbReference>
<evidence type="ECO:0000256" key="6">
    <source>
        <dbReference type="SAM" id="Phobius"/>
    </source>
</evidence>
<evidence type="ECO:0000313" key="8">
    <source>
        <dbReference type="EMBL" id="TDU32713.1"/>
    </source>
</evidence>
<dbReference type="PANTHER" id="PTHR11662:SF399">
    <property type="entry name" value="FI19708P1-RELATED"/>
    <property type="match status" value="1"/>
</dbReference>
<dbReference type="FunFam" id="1.20.1250.20:FF:000058">
    <property type="entry name" value="ascorbate transporter, chloroplastic isoform X1"/>
    <property type="match status" value="1"/>
</dbReference>
<dbReference type="Proteomes" id="UP000295341">
    <property type="component" value="Unassembled WGS sequence"/>
</dbReference>
<gene>
    <name evidence="8" type="ORF">DFR24_2113</name>
</gene>
<keyword evidence="4 6" id="KW-0472">Membrane</keyword>
<feature type="transmembrane region" description="Helical" evidence="6">
    <location>
        <begin position="305"/>
        <end position="323"/>
    </location>
</feature>
<feature type="transmembrane region" description="Helical" evidence="6">
    <location>
        <begin position="12"/>
        <end position="38"/>
    </location>
</feature>
<feature type="transmembrane region" description="Helical" evidence="6">
    <location>
        <begin position="138"/>
        <end position="160"/>
    </location>
</feature>
<feature type="transmembrane region" description="Helical" evidence="6">
    <location>
        <begin position="105"/>
        <end position="126"/>
    </location>
</feature>
<evidence type="ECO:0000313" key="9">
    <source>
        <dbReference type="Proteomes" id="UP000295341"/>
    </source>
</evidence>
<keyword evidence="3 6" id="KW-1133">Transmembrane helix</keyword>
<dbReference type="InterPro" id="IPR020846">
    <property type="entry name" value="MFS_dom"/>
</dbReference>
<feature type="transmembrane region" description="Helical" evidence="6">
    <location>
        <begin position="362"/>
        <end position="386"/>
    </location>
</feature>
<feature type="transmembrane region" description="Helical" evidence="6">
    <location>
        <begin position="166"/>
        <end position="185"/>
    </location>
</feature>
<evidence type="ECO:0000256" key="1">
    <source>
        <dbReference type="ARBA" id="ARBA00004141"/>
    </source>
</evidence>
<feature type="transmembrane region" description="Helical" evidence="6">
    <location>
        <begin position="329"/>
        <end position="350"/>
    </location>
</feature>
<protein>
    <submittedName>
        <fullName evidence="8">Sugar phosphate permease</fullName>
    </submittedName>
</protein>
<feature type="transmembrane region" description="Helical" evidence="6">
    <location>
        <begin position="392"/>
        <end position="413"/>
    </location>
</feature>
<feature type="transmembrane region" description="Helical" evidence="6">
    <location>
        <begin position="50"/>
        <end position="70"/>
    </location>
</feature>
<sequence length="421" mass="45275">MGSPGLGKRHALVLLCFLAAFVCYIDRVNIAVAIIPMAEHFGWSGTEKGLVMSSFFLGYMLGQIPAGWLSNRVGGRLTLGVALLLWSFFTLITPIAAMAGFGALILSRIVLGLGESATFPATYNLYSKWIPRNERSRVVAATLGGVPLGTVVGLALSGLLVTHYGWTSVFYAFGFLGIVLAFFWFPRIHNSPARHPTLSVEERDYIAANVDVRNDERSPLPVGRLVRAPAFWALVFNHFCSNWILYVLLSWLPSYFRDVQGLNLAKAGFAAAAPWLSLFLVANLSAWVADALLRRGMRLPTVRKLMQVSGLLGASAFMLLISQPTTPTGAVLLMCGALGALGLTWAGYAPNHLEITPKHADIVVGVTNTAGTLPGIIGVAVTGWMLDLTGSYNAVFLLAAGITSAGALVWIAFSRYESILD</sequence>
<dbReference type="GO" id="GO:0015291">
    <property type="term" value="F:secondary active transmembrane transporter activity"/>
    <property type="evidence" value="ECO:0007669"/>
    <property type="project" value="UniProtKB-ARBA"/>
</dbReference>
<dbReference type="FunFam" id="1.20.1250.20:FF:000423">
    <property type="entry name" value="Putative inorganic phosphate cotransporter-like Protein"/>
    <property type="match status" value="1"/>
</dbReference>
<organism evidence="8 9">
    <name type="scientific">Panacagrimonas perspica</name>
    <dbReference type="NCBI Taxonomy" id="381431"/>
    <lineage>
        <taxon>Bacteria</taxon>
        <taxon>Pseudomonadati</taxon>
        <taxon>Pseudomonadota</taxon>
        <taxon>Gammaproteobacteria</taxon>
        <taxon>Nevskiales</taxon>
        <taxon>Nevskiaceae</taxon>
        <taxon>Panacagrimonas</taxon>
    </lineage>
</organism>
<keyword evidence="2 6" id="KW-0812">Transmembrane</keyword>
<evidence type="ECO:0000259" key="7">
    <source>
        <dbReference type="PROSITE" id="PS50850"/>
    </source>
</evidence>
<evidence type="ECO:0000256" key="4">
    <source>
        <dbReference type="ARBA" id="ARBA00023136"/>
    </source>
</evidence>
<dbReference type="Pfam" id="PF07690">
    <property type="entry name" value="MFS_1"/>
    <property type="match status" value="1"/>
</dbReference>
<dbReference type="EMBL" id="SOBT01000008">
    <property type="protein sequence ID" value="TDU32713.1"/>
    <property type="molecule type" value="Genomic_DNA"/>
</dbReference>
<name>A0A4S3KB46_9GAMM</name>
<dbReference type="InterPro" id="IPR036259">
    <property type="entry name" value="MFS_trans_sf"/>
</dbReference>
<feature type="domain" description="Major facilitator superfamily (MFS) profile" evidence="7">
    <location>
        <begin position="12"/>
        <end position="418"/>
    </location>
</feature>
<dbReference type="InterPro" id="IPR050382">
    <property type="entry name" value="MFS_Na/Anion_cotransporter"/>
</dbReference>
<keyword evidence="9" id="KW-1185">Reference proteome</keyword>
<comment type="subcellular location">
    <subcellularLocation>
        <location evidence="1">Membrane</location>
        <topology evidence="1">Multi-pass membrane protein</topology>
    </subcellularLocation>
</comment>
<dbReference type="GO" id="GO:0016020">
    <property type="term" value="C:membrane"/>
    <property type="evidence" value="ECO:0007669"/>
    <property type="project" value="UniProtKB-SubCell"/>
</dbReference>
<dbReference type="InterPro" id="IPR011701">
    <property type="entry name" value="MFS"/>
</dbReference>